<dbReference type="RefSeq" id="XP_024746382.1">
    <property type="nucleotide sequence ID" value="XM_024893650.1"/>
</dbReference>
<feature type="domain" description="DUF7896" evidence="2">
    <location>
        <begin position="94"/>
        <end position="174"/>
    </location>
</feature>
<dbReference type="PANTHER" id="PTHR42031:SF1">
    <property type="entry name" value="KEY LIME PATHOGENICITY PROTEIN"/>
    <property type="match status" value="1"/>
</dbReference>
<dbReference type="GeneID" id="36601768"/>
<name>A0A2T4B162_9HYPO</name>
<evidence type="ECO:0000313" key="4">
    <source>
        <dbReference type="Proteomes" id="UP000241546"/>
    </source>
</evidence>
<evidence type="ECO:0000259" key="2">
    <source>
        <dbReference type="Pfam" id="PF25438"/>
    </source>
</evidence>
<gene>
    <name evidence="3" type="ORF">BBK36DRAFT_1144126</name>
</gene>
<sequence length="219" mass="23934">MEGFTIQNVHFSSMALAPLAALVGGENSFLAAPVMGPTAALPTPAETPSPDRPVRRPRPAGPRVFCQLCDEYPSGFRGKHELSRHTSLKHGNQVQVFACLDPGATATVKGHPIRKPFAECKHCMDVKFYNSEQNAIDHLRRGHFIPKYDPHSTNNVRVLPRDLPAAEMRRWVEKMVITLPPPTAGPAPVPAPAPGNDNFIPGQGFINPALLMRNPNEDD</sequence>
<dbReference type="AlphaFoldDB" id="A0A2T4B162"/>
<dbReference type="Proteomes" id="UP000241546">
    <property type="component" value="Unassembled WGS sequence"/>
</dbReference>
<dbReference type="Pfam" id="PF25438">
    <property type="entry name" value="DUF7896"/>
    <property type="match status" value="1"/>
</dbReference>
<dbReference type="InterPro" id="IPR057218">
    <property type="entry name" value="DUF7896"/>
</dbReference>
<proteinExistence type="predicted"/>
<dbReference type="EMBL" id="KZ680220">
    <property type="protein sequence ID" value="PTB63062.1"/>
    <property type="molecule type" value="Genomic_DNA"/>
</dbReference>
<reference evidence="4" key="1">
    <citation type="submission" date="2016-07" db="EMBL/GenBank/DDBJ databases">
        <title>Multiple horizontal gene transfer events from other fungi enriched the ability of initially mycotrophic Trichoderma (Ascomycota) to feed on dead plant biomass.</title>
        <authorList>
            <consortium name="DOE Joint Genome Institute"/>
            <person name="Atanasova L."/>
            <person name="Chenthamara K."/>
            <person name="Zhang J."/>
            <person name="Grujic M."/>
            <person name="Henrissat B."/>
            <person name="Kuo A."/>
            <person name="Aerts A."/>
            <person name="Salamov A."/>
            <person name="Lipzen A."/>
            <person name="Labutti K."/>
            <person name="Barry K."/>
            <person name="Miao Y."/>
            <person name="Rahimi M.J."/>
            <person name="Shen Q."/>
            <person name="Grigoriev I.V."/>
            <person name="Kubicek C.P."/>
            <person name="Druzhinina I.S."/>
        </authorList>
    </citation>
    <scope>NUCLEOTIDE SEQUENCE [LARGE SCALE GENOMIC DNA]</scope>
    <source>
        <strain evidence="4">TUCIM 6016</strain>
    </source>
</reference>
<accession>A0A2T4B162</accession>
<evidence type="ECO:0000256" key="1">
    <source>
        <dbReference type="SAM" id="MobiDB-lite"/>
    </source>
</evidence>
<organism evidence="3 4">
    <name type="scientific">Trichoderma citrinoviride</name>
    <dbReference type="NCBI Taxonomy" id="58853"/>
    <lineage>
        <taxon>Eukaryota</taxon>
        <taxon>Fungi</taxon>
        <taxon>Dikarya</taxon>
        <taxon>Ascomycota</taxon>
        <taxon>Pezizomycotina</taxon>
        <taxon>Sordariomycetes</taxon>
        <taxon>Hypocreomycetidae</taxon>
        <taxon>Hypocreales</taxon>
        <taxon>Hypocreaceae</taxon>
        <taxon>Trichoderma</taxon>
    </lineage>
</organism>
<protein>
    <recommendedName>
        <fullName evidence="2">DUF7896 domain-containing protein</fullName>
    </recommendedName>
</protein>
<feature type="region of interest" description="Disordered" evidence="1">
    <location>
        <begin position="40"/>
        <end position="59"/>
    </location>
</feature>
<evidence type="ECO:0000313" key="3">
    <source>
        <dbReference type="EMBL" id="PTB63062.1"/>
    </source>
</evidence>
<dbReference type="PANTHER" id="PTHR42031">
    <property type="entry name" value="KEY LIME PATHOGENICITY PROTEIN"/>
    <property type="match status" value="1"/>
</dbReference>
<dbReference type="OrthoDB" id="5377599at2759"/>
<keyword evidence="4" id="KW-1185">Reference proteome</keyword>